<accession>A0A085NTK1</accession>
<evidence type="ECO:0000256" key="4">
    <source>
        <dbReference type="SAM" id="MobiDB-lite"/>
    </source>
</evidence>
<evidence type="ECO:0008006" key="6">
    <source>
        <dbReference type="Google" id="ProtNLM"/>
    </source>
</evidence>
<dbReference type="InterPro" id="IPR011323">
    <property type="entry name" value="Mss4/transl-control_tumour"/>
</dbReference>
<keyword evidence="2" id="KW-0344">Guanine-nucleotide releasing factor</keyword>
<dbReference type="SUPFAM" id="SSF51316">
    <property type="entry name" value="Mss4-like"/>
    <property type="match status" value="1"/>
</dbReference>
<dbReference type="GO" id="GO:0016020">
    <property type="term" value="C:membrane"/>
    <property type="evidence" value="ECO:0007669"/>
    <property type="project" value="TreeGrafter"/>
</dbReference>
<feature type="compositionally biased region" description="Polar residues" evidence="4">
    <location>
        <begin position="1"/>
        <end position="31"/>
    </location>
</feature>
<protein>
    <recommendedName>
        <fullName evidence="6">Mss4 protein</fullName>
    </recommendedName>
</protein>
<organism evidence="5">
    <name type="scientific">Trichuris suis</name>
    <name type="common">pig whipworm</name>
    <dbReference type="NCBI Taxonomy" id="68888"/>
    <lineage>
        <taxon>Eukaryota</taxon>
        <taxon>Metazoa</taxon>
        <taxon>Ecdysozoa</taxon>
        <taxon>Nematoda</taxon>
        <taxon>Enoplea</taxon>
        <taxon>Dorylaimia</taxon>
        <taxon>Trichinellida</taxon>
        <taxon>Trichuridae</taxon>
        <taxon>Trichuris</taxon>
    </lineage>
</organism>
<proteinExistence type="predicted"/>
<dbReference type="GO" id="GO:0006892">
    <property type="term" value="P:post-Golgi vesicle-mediated transport"/>
    <property type="evidence" value="ECO:0007669"/>
    <property type="project" value="TreeGrafter"/>
</dbReference>
<dbReference type="GO" id="GO:0008270">
    <property type="term" value="F:zinc ion binding"/>
    <property type="evidence" value="ECO:0007669"/>
    <property type="project" value="TreeGrafter"/>
</dbReference>
<dbReference type="GO" id="GO:0015031">
    <property type="term" value="P:protein transport"/>
    <property type="evidence" value="ECO:0007669"/>
    <property type="project" value="UniProtKB-KW"/>
</dbReference>
<reference evidence="5" key="1">
    <citation type="journal article" date="2014" name="Nat. Genet.">
        <title>Genome and transcriptome of the porcine whipworm Trichuris suis.</title>
        <authorList>
            <person name="Jex A.R."/>
            <person name="Nejsum P."/>
            <person name="Schwarz E.M."/>
            <person name="Hu L."/>
            <person name="Young N.D."/>
            <person name="Hall R.S."/>
            <person name="Korhonen P.K."/>
            <person name="Liao S."/>
            <person name="Thamsborg S."/>
            <person name="Xia J."/>
            <person name="Xu P."/>
            <person name="Wang S."/>
            <person name="Scheerlinck J.P."/>
            <person name="Hofmann A."/>
            <person name="Sternberg P.W."/>
            <person name="Wang J."/>
            <person name="Gasser R.B."/>
        </authorList>
    </citation>
    <scope>NUCLEOTIDE SEQUENCE [LARGE SCALE GENOMIC DNA]</scope>
    <source>
        <strain evidence="5">DCEP-RM93F</strain>
    </source>
</reference>
<dbReference type="GO" id="GO:0007264">
    <property type="term" value="P:small GTPase-mediated signal transduction"/>
    <property type="evidence" value="ECO:0007669"/>
    <property type="project" value="InterPro"/>
</dbReference>
<dbReference type="Proteomes" id="UP000030758">
    <property type="component" value="Unassembled WGS sequence"/>
</dbReference>
<dbReference type="PROSITE" id="PS51796">
    <property type="entry name" value="MSS4"/>
    <property type="match status" value="1"/>
</dbReference>
<dbReference type="Pfam" id="PF04421">
    <property type="entry name" value="Mss4"/>
    <property type="match status" value="1"/>
</dbReference>
<dbReference type="InterPro" id="IPR007515">
    <property type="entry name" value="Mss4"/>
</dbReference>
<keyword evidence="3" id="KW-0653">Protein transport</keyword>
<dbReference type="PANTHER" id="PTHR13276:SF0">
    <property type="entry name" value="GUANINE NUCLEOTIDE EXCHANGE FACTOR MSS4"/>
    <property type="match status" value="1"/>
</dbReference>
<dbReference type="InterPro" id="IPR011057">
    <property type="entry name" value="Mss4-like_sf"/>
</dbReference>
<dbReference type="Gene3D" id="2.170.150.10">
    <property type="entry name" value="Metal Binding Protein, Guanine Nucleotide Exchange Factor, Chain A"/>
    <property type="match status" value="1"/>
</dbReference>
<evidence type="ECO:0000256" key="1">
    <source>
        <dbReference type="ARBA" id="ARBA00022448"/>
    </source>
</evidence>
<gene>
    <name evidence="5" type="ORF">M514_15201</name>
</gene>
<sequence>MSASILQPSETMDSSRVNANKNQSNEVSSGALSCPKCSSLILSAGLGKRVFMKRSLPELTLKADGGVNLQVLSEFVRVDDIYTFQNIGFSRNAGDVRYLLCADCEIGPLGIFEPKTELSFVAVERVVVG</sequence>
<evidence type="ECO:0000313" key="5">
    <source>
        <dbReference type="EMBL" id="KFD72797.1"/>
    </source>
</evidence>
<evidence type="ECO:0000256" key="2">
    <source>
        <dbReference type="ARBA" id="ARBA00022658"/>
    </source>
</evidence>
<dbReference type="PANTHER" id="PTHR13276">
    <property type="entry name" value="GUANINE NUCLEOTIDE EXCHANGE FACTOR MSS4"/>
    <property type="match status" value="1"/>
</dbReference>
<dbReference type="GO" id="GO:0005829">
    <property type="term" value="C:cytosol"/>
    <property type="evidence" value="ECO:0007669"/>
    <property type="project" value="TreeGrafter"/>
</dbReference>
<name>A0A085NTK1_9BILA</name>
<dbReference type="GO" id="GO:0005085">
    <property type="term" value="F:guanyl-nucleotide exchange factor activity"/>
    <property type="evidence" value="ECO:0007669"/>
    <property type="project" value="UniProtKB-KW"/>
</dbReference>
<dbReference type="AlphaFoldDB" id="A0A085NTK1"/>
<evidence type="ECO:0000256" key="3">
    <source>
        <dbReference type="ARBA" id="ARBA00022927"/>
    </source>
</evidence>
<feature type="region of interest" description="Disordered" evidence="4">
    <location>
        <begin position="1"/>
        <end position="32"/>
    </location>
</feature>
<dbReference type="EMBL" id="KL367476">
    <property type="protein sequence ID" value="KFD72797.1"/>
    <property type="molecule type" value="Genomic_DNA"/>
</dbReference>
<keyword evidence="1" id="KW-0813">Transport</keyword>